<comment type="caution">
    <text evidence="3">The sequence shown here is derived from an EMBL/GenBank/DDBJ whole genome shotgun (WGS) entry which is preliminary data.</text>
</comment>
<organism evidence="3 4">
    <name type="scientific">Cereibacter sphaeroides</name>
    <name type="common">Rhodobacter sphaeroides</name>
    <dbReference type="NCBI Taxonomy" id="1063"/>
    <lineage>
        <taxon>Bacteria</taxon>
        <taxon>Pseudomonadati</taxon>
        <taxon>Pseudomonadota</taxon>
        <taxon>Alphaproteobacteria</taxon>
        <taxon>Rhodobacterales</taxon>
        <taxon>Paracoccaceae</taxon>
        <taxon>Cereibacter</taxon>
    </lineage>
</organism>
<dbReference type="InterPro" id="IPR051470">
    <property type="entry name" value="Thiol:disulfide_interchange"/>
</dbReference>
<dbReference type="AlphaFoldDB" id="A0A2W5SBG6"/>
<dbReference type="PROSITE" id="PS51352">
    <property type="entry name" value="THIOREDOXIN_2"/>
    <property type="match status" value="1"/>
</dbReference>
<dbReference type="InterPro" id="IPR001853">
    <property type="entry name" value="DSBA-like_thioredoxin_dom"/>
</dbReference>
<feature type="signal peptide" evidence="1">
    <location>
        <begin position="1"/>
        <end position="20"/>
    </location>
</feature>
<dbReference type="Pfam" id="PF18312">
    <property type="entry name" value="ScsC_N"/>
    <property type="match status" value="1"/>
</dbReference>
<feature type="domain" description="Thioredoxin" evidence="2">
    <location>
        <begin position="14"/>
        <end position="247"/>
    </location>
</feature>
<dbReference type="InterPro" id="IPR013766">
    <property type="entry name" value="Thioredoxin_domain"/>
</dbReference>
<dbReference type="EMBL" id="QFQS01000001">
    <property type="protein sequence ID" value="PZQ99369.1"/>
    <property type="molecule type" value="Genomic_DNA"/>
</dbReference>
<gene>
    <name evidence="3" type="ORF">DI533_01405</name>
</gene>
<dbReference type="Pfam" id="PF01323">
    <property type="entry name" value="DSBA"/>
    <property type="match status" value="1"/>
</dbReference>
<dbReference type="GO" id="GO:0016491">
    <property type="term" value="F:oxidoreductase activity"/>
    <property type="evidence" value="ECO:0007669"/>
    <property type="project" value="InterPro"/>
</dbReference>
<dbReference type="Gene3D" id="3.40.30.10">
    <property type="entry name" value="Glutaredoxin"/>
    <property type="match status" value="1"/>
</dbReference>
<evidence type="ECO:0000259" key="2">
    <source>
        <dbReference type="PROSITE" id="PS51352"/>
    </source>
</evidence>
<sequence length="248" mass="26840">MSRLLALTFFFLAAANAASATDFSAMTTVERDAFRAEVKAYLLENPEVLVEAIDVLNKRQAEAEAASDVGMVQANKDAIFNDPASWVGGNPDGDITVVEFIDYRCGYCRKAYDEVGELVKSDGNIRFVVKEFPILGDASTVSARFAIAVLQTAGDEAYKSANDKLIKLKVDPTPEMLTKLATDLGLDPGPVLARMDSPEVESVIAANHDLGNKLKISGTPTFVINGTMLRGYVPLDGMRQVVEQERQG</sequence>
<evidence type="ECO:0000313" key="3">
    <source>
        <dbReference type="EMBL" id="PZQ99369.1"/>
    </source>
</evidence>
<reference evidence="3 4" key="1">
    <citation type="submission" date="2017-08" db="EMBL/GenBank/DDBJ databases">
        <title>Infants hospitalized years apart are colonized by the same room-sourced microbial strains.</title>
        <authorList>
            <person name="Brooks B."/>
            <person name="Olm M.R."/>
            <person name="Firek B.A."/>
            <person name="Baker R."/>
            <person name="Thomas B.C."/>
            <person name="Morowitz M.J."/>
            <person name="Banfield J.F."/>
        </authorList>
    </citation>
    <scope>NUCLEOTIDE SEQUENCE [LARGE SCALE GENOMIC DNA]</scope>
    <source>
        <strain evidence="3">S2_003_000_R2_11</strain>
    </source>
</reference>
<dbReference type="CDD" id="cd03023">
    <property type="entry name" value="DsbA_Com1_like"/>
    <property type="match status" value="1"/>
</dbReference>
<dbReference type="PANTHER" id="PTHR35272:SF3">
    <property type="entry name" value="THIOL:DISULFIDE INTERCHANGE PROTEIN DSBC"/>
    <property type="match status" value="1"/>
</dbReference>
<evidence type="ECO:0000313" key="4">
    <source>
        <dbReference type="Proteomes" id="UP000248975"/>
    </source>
</evidence>
<dbReference type="Proteomes" id="UP000248975">
    <property type="component" value="Unassembled WGS sequence"/>
</dbReference>
<proteinExistence type="predicted"/>
<dbReference type="InterPro" id="IPR041205">
    <property type="entry name" value="ScsC_N"/>
</dbReference>
<name>A0A2W5SBG6_CERSP</name>
<dbReference type="InterPro" id="IPR036249">
    <property type="entry name" value="Thioredoxin-like_sf"/>
</dbReference>
<keyword evidence="1" id="KW-0732">Signal</keyword>
<dbReference type="PANTHER" id="PTHR35272">
    <property type="entry name" value="THIOL:DISULFIDE INTERCHANGE PROTEIN DSBC-RELATED"/>
    <property type="match status" value="1"/>
</dbReference>
<dbReference type="SUPFAM" id="SSF52833">
    <property type="entry name" value="Thioredoxin-like"/>
    <property type="match status" value="1"/>
</dbReference>
<feature type="chain" id="PRO_5016104012" evidence="1">
    <location>
        <begin position="21"/>
        <end position="248"/>
    </location>
</feature>
<evidence type="ECO:0000256" key="1">
    <source>
        <dbReference type="SAM" id="SignalP"/>
    </source>
</evidence>
<protein>
    <submittedName>
        <fullName evidence="3">Disulfide bond formation protein DsbA</fullName>
    </submittedName>
</protein>
<accession>A0A2W5SBG6</accession>